<evidence type="ECO:0000313" key="3">
    <source>
        <dbReference type="Proteomes" id="UP001152797"/>
    </source>
</evidence>
<dbReference type="EMBL" id="CAMXCT020000815">
    <property type="protein sequence ID" value="CAL1136943.1"/>
    <property type="molecule type" value="Genomic_DNA"/>
</dbReference>
<sequence>MVPIWSLYGPHSSEASKATFQRLTAGGLLRPTHVTSRVALSPVWPHRICPSCIETVVLHTAAPRSFYESLPKLRSVSWCMANPIWSSDLPRPSPTFMLPGLPRMMLYLDLIRRGSKTFVTLQVERLDHDSAVLPLFLSVSLRKQLPSSEPEFGKVRHGHGDVARRELEKALSLAYLQSLQRHEAVMMVLPAESSSYGGIEQFTEMVEAAKWEVHFAATAASQEELGCLQVKSDTATWRVGNAKKVLNCGGVSSEPFSLSGLRGTWTMDLKSSSAPVLSLWPPPAPRSGPPVHYQLELGNCGLRTLVQCSLIPGFEATFPLDLSMVDQHGALQIRLKLLHSERSEGFAVFPDGDHSCLLMWRLGQVQRFLDASALIVSSPAFCMRDDDNWEGCLWITSELGRGLHLQLRWPKPQGFQLGKQQLSGKVGASEWTDAQGEAWEQF</sequence>
<accession>A0A9P1FPG1</accession>
<proteinExistence type="predicted"/>
<evidence type="ECO:0000313" key="1">
    <source>
        <dbReference type="EMBL" id="CAI3983568.1"/>
    </source>
</evidence>
<protein>
    <submittedName>
        <fullName evidence="1">Uncharacterized protein</fullName>
    </submittedName>
</protein>
<dbReference type="Proteomes" id="UP001152797">
    <property type="component" value="Unassembled WGS sequence"/>
</dbReference>
<dbReference type="EMBL" id="CAMXCT010000815">
    <property type="protein sequence ID" value="CAI3983568.1"/>
    <property type="molecule type" value="Genomic_DNA"/>
</dbReference>
<dbReference type="AlphaFoldDB" id="A0A9P1FPG1"/>
<comment type="caution">
    <text evidence="1">The sequence shown here is derived from an EMBL/GenBank/DDBJ whole genome shotgun (WGS) entry which is preliminary data.</text>
</comment>
<evidence type="ECO:0000313" key="2">
    <source>
        <dbReference type="EMBL" id="CAL1136943.1"/>
    </source>
</evidence>
<keyword evidence="3" id="KW-1185">Reference proteome</keyword>
<organism evidence="1">
    <name type="scientific">Cladocopium goreaui</name>
    <dbReference type="NCBI Taxonomy" id="2562237"/>
    <lineage>
        <taxon>Eukaryota</taxon>
        <taxon>Sar</taxon>
        <taxon>Alveolata</taxon>
        <taxon>Dinophyceae</taxon>
        <taxon>Suessiales</taxon>
        <taxon>Symbiodiniaceae</taxon>
        <taxon>Cladocopium</taxon>
    </lineage>
</organism>
<reference evidence="1" key="1">
    <citation type="submission" date="2022-10" db="EMBL/GenBank/DDBJ databases">
        <authorList>
            <person name="Chen Y."/>
            <person name="Dougan E. K."/>
            <person name="Chan C."/>
            <person name="Rhodes N."/>
            <person name="Thang M."/>
        </authorList>
    </citation>
    <scope>NUCLEOTIDE SEQUENCE</scope>
</reference>
<name>A0A9P1FPG1_9DINO</name>
<gene>
    <name evidence="1" type="ORF">C1SCF055_LOCUS11172</name>
</gene>
<reference evidence="2" key="2">
    <citation type="submission" date="2024-04" db="EMBL/GenBank/DDBJ databases">
        <authorList>
            <person name="Chen Y."/>
            <person name="Shah S."/>
            <person name="Dougan E. K."/>
            <person name="Thang M."/>
            <person name="Chan C."/>
        </authorList>
    </citation>
    <scope>NUCLEOTIDE SEQUENCE [LARGE SCALE GENOMIC DNA]</scope>
</reference>
<dbReference type="EMBL" id="CAMXCT030000815">
    <property type="protein sequence ID" value="CAL4770880.1"/>
    <property type="molecule type" value="Genomic_DNA"/>
</dbReference>